<dbReference type="EMBL" id="CP018092">
    <property type="protein sequence ID" value="ATS19139.1"/>
    <property type="molecule type" value="Genomic_DNA"/>
</dbReference>
<evidence type="ECO:0000256" key="2">
    <source>
        <dbReference type="ARBA" id="ARBA00007118"/>
    </source>
</evidence>
<dbReference type="AlphaFoldDB" id="A0A2D2Q3Y2"/>
<name>A0A2D2Q3Y2_PARLV</name>
<dbReference type="Proteomes" id="UP000231057">
    <property type="component" value="Chromosome"/>
</dbReference>
<keyword evidence="4" id="KW-0288">FMN</keyword>
<evidence type="ECO:0000313" key="9">
    <source>
        <dbReference type="Proteomes" id="UP000231057"/>
    </source>
</evidence>
<dbReference type="InterPro" id="IPR000415">
    <property type="entry name" value="Nitroreductase-like"/>
</dbReference>
<dbReference type="Pfam" id="PF00881">
    <property type="entry name" value="Nitroreductase"/>
    <property type="match status" value="1"/>
</dbReference>
<dbReference type="SUPFAM" id="SSF55469">
    <property type="entry name" value="FMN-dependent nitroreductase-like"/>
    <property type="match status" value="1"/>
</dbReference>
<keyword evidence="3" id="KW-0285">Flavoprotein</keyword>
<feature type="domain" description="Nitroreductase" evidence="7">
    <location>
        <begin position="16"/>
        <end position="194"/>
    </location>
</feature>
<dbReference type="KEGG" id="slw:BRW62_10755"/>
<dbReference type="CDD" id="cd02149">
    <property type="entry name" value="NfsB-like"/>
    <property type="match status" value="1"/>
</dbReference>
<dbReference type="RefSeq" id="WP_099799478.1">
    <property type="nucleotide sequence ID" value="NZ_CP018092.1"/>
</dbReference>
<dbReference type="PANTHER" id="PTHR43673:SF2">
    <property type="entry name" value="NITROREDUCTASE"/>
    <property type="match status" value="1"/>
</dbReference>
<organism evidence="8 9">
    <name type="scientific">Parathermosynechococcus lividus PCC 6715</name>
    <dbReference type="NCBI Taxonomy" id="1917166"/>
    <lineage>
        <taxon>Bacteria</taxon>
        <taxon>Bacillati</taxon>
        <taxon>Cyanobacteriota</taxon>
        <taxon>Cyanophyceae</taxon>
        <taxon>Acaryochloridales</taxon>
        <taxon>Thermosynechococcaceae</taxon>
        <taxon>Parathermosynechococcus</taxon>
    </lineage>
</organism>
<comment type="cofactor">
    <cofactor evidence="1">
        <name>FMN</name>
        <dbReference type="ChEBI" id="CHEBI:58210"/>
    </cofactor>
</comment>
<evidence type="ECO:0000256" key="4">
    <source>
        <dbReference type="ARBA" id="ARBA00022643"/>
    </source>
</evidence>
<keyword evidence="9" id="KW-1185">Reference proteome</keyword>
<dbReference type="InterPro" id="IPR033878">
    <property type="entry name" value="NfsB-like"/>
</dbReference>
<evidence type="ECO:0000256" key="5">
    <source>
        <dbReference type="ARBA" id="ARBA00022857"/>
    </source>
</evidence>
<evidence type="ECO:0000256" key="3">
    <source>
        <dbReference type="ARBA" id="ARBA00022630"/>
    </source>
</evidence>
<dbReference type="GO" id="GO:0016491">
    <property type="term" value="F:oxidoreductase activity"/>
    <property type="evidence" value="ECO:0007669"/>
    <property type="project" value="UniProtKB-KW"/>
</dbReference>
<accession>A0A2D2Q3Y2</accession>
<evidence type="ECO:0000256" key="6">
    <source>
        <dbReference type="ARBA" id="ARBA00023002"/>
    </source>
</evidence>
<dbReference type="Gene3D" id="3.40.109.10">
    <property type="entry name" value="NADH Oxidase"/>
    <property type="match status" value="1"/>
</dbReference>
<evidence type="ECO:0000313" key="8">
    <source>
        <dbReference type="EMBL" id="ATS19139.1"/>
    </source>
</evidence>
<reference evidence="8 9" key="1">
    <citation type="submission" date="2016-11" db="EMBL/GenBank/DDBJ databases">
        <title>Complete genome sequence of thermophilic cyanobacteria strain Synechococcus sp. PCC6715.</title>
        <authorList>
            <person name="Tang J."/>
            <person name="Daroch M."/>
            <person name="Liang Y."/>
            <person name="Jiang D."/>
            <person name="Shah M."/>
        </authorList>
    </citation>
    <scope>NUCLEOTIDE SEQUENCE [LARGE SCALE GENOMIC DNA]</scope>
    <source>
        <strain evidence="8 9">PCC 6715</strain>
    </source>
</reference>
<proteinExistence type="inferred from homology"/>
<comment type="similarity">
    <text evidence="2">Belongs to the nitroreductase family.</text>
</comment>
<dbReference type="OrthoDB" id="9782629at2"/>
<evidence type="ECO:0000256" key="1">
    <source>
        <dbReference type="ARBA" id="ARBA00001917"/>
    </source>
</evidence>
<keyword evidence="5" id="KW-0521">NADP</keyword>
<protein>
    <submittedName>
        <fullName evidence="8">NAD(P)H-dependent oxidoreductase</fullName>
    </submittedName>
</protein>
<keyword evidence="6" id="KW-0560">Oxidoreductase</keyword>
<dbReference type="PANTHER" id="PTHR43673">
    <property type="entry name" value="NAD(P)H NITROREDUCTASE YDGI-RELATED"/>
    <property type="match status" value="1"/>
</dbReference>
<gene>
    <name evidence="8" type="ORF">BRW62_10755</name>
</gene>
<dbReference type="InterPro" id="IPR029479">
    <property type="entry name" value="Nitroreductase"/>
</dbReference>
<reference evidence="9" key="2">
    <citation type="journal article" date="2022" name="Front. Microbiol.">
        <title>Comparative Genomic Analysis Revealed Distinct Molecular Components and Organization of CO2-Concentrating Mechanism in Thermophilic Cyanobacteria.</title>
        <authorList>
            <person name="Tang J."/>
            <person name="Zhou H."/>
            <person name="Yao D."/>
            <person name="Riaz S."/>
            <person name="You D."/>
            <person name="Klepacz-Smolka A."/>
            <person name="Daroch M."/>
        </authorList>
    </citation>
    <scope>NUCLEOTIDE SEQUENCE [LARGE SCALE GENOMIC DNA]</scope>
    <source>
        <strain evidence="9">PCC 6715</strain>
    </source>
</reference>
<evidence type="ECO:0000259" key="7">
    <source>
        <dbReference type="Pfam" id="PF00881"/>
    </source>
</evidence>
<sequence>MAETPVPPETVLHQLQWRYATKKFDPSRPIPDSLWQVLCQSLVLAPSSFGLQPWKFFVITTPDLRQALLPHTWNQRQVVDASHLVVFAIKTGINAADVDRYLARQAEVHNTSVENLQKYGDIVKGFLQSPPYPLNLDEWSTRQVYIALSQFMVTAAMLGIDTCPMEGFLPQEYDRVLGLPDQGYHAVVVCAAGYRAADDKYATLPKVRYPLEAVIEVR</sequence>